<feature type="compositionally biased region" description="Low complexity" evidence="1">
    <location>
        <begin position="38"/>
        <end position="57"/>
    </location>
</feature>
<gene>
    <name evidence="3" type="ORF">WA026_022699</name>
</gene>
<dbReference type="EMBL" id="JARQZJ010000020">
    <property type="protein sequence ID" value="KAK9873467.1"/>
    <property type="molecule type" value="Genomic_DNA"/>
</dbReference>
<accession>A0AAW1TZC4</accession>
<dbReference type="Proteomes" id="UP001431783">
    <property type="component" value="Unassembled WGS sequence"/>
</dbReference>
<evidence type="ECO:0000313" key="4">
    <source>
        <dbReference type="Proteomes" id="UP001431783"/>
    </source>
</evidence>
<reference evidence="3 4" key="1">
    <citation type="submission" date="2023-03" db="EMBL/GenBank/DDBJ databases">
        <title>Genome insight into feeding habits of ladybird beetles.</title>
        <authorList>
            <person name="Li H.-S."/>
            <person name="Huang Y.-H."/>
            <person name="Pang H."/>
        </authorList>
    </citation>
    <scope>NUCLEOTIDE SEQUENCE [LARGE SCALE GENOMIC DNA]</scope>
    <source>
        <strain evidence="3">SYSU_2023b</strain>
        <tissue evidence="3">Whole body</tissue>
    </source>
</reference>
<evidence type="ECO:0000313" key="3">
    <source>
        <dbReference type="EMBL" id="KAK9873467.1"/>
    </source>
</evidence>
<sequence>MKSFILLNFIIYFIIISELNAVRIGPIIIKSTTTWKPTTSITDTSITTTTQSPLTTPKPDPNPKKDVSNSIILNIILNGSSINNSTIILNYTG</sequence>
<keyword evidence="2" id="KW-0732">Signal</keyword>
<feature type="chain" id="PRO_5043351554" evidence="2">
    <location>
        <begin position="22"/>
        <end position="93"/>
    </location>
</feature>
<organism evidence="3 4">
    <name type="scientific">Henosepilachna vigintioctopunctata</name>
    <dbReference type="NCBI Taxonomy" id="420089"/>
    <lineage>
        <taxon>Eukaryota</taxon>
        <taxon>Metazoa</taxon>
        <taxon>Ecdysozoa</taxon>
        <taxon>Arthropoda</taxon>
        <taxon>Hexapoda</taxon>
        <taxon>Insecta</taxon>
        <taxon>Pterygota</taxon>
        <taxon>Neoptera</taxon>
        <taxon>Endopterygota</taxon>
        <taxon>Coleoptera</taxon>
        <taxon>Polyphaga</taxon>
        <taxon>Cucujiformia</taxon>
        <taxon>Coccinelloidea</taxon>
        <taxon>Coccinellidae</taxon>
        <taxon>Epilachninae</taxon>
        <taxon>Epilachnini</taxon>
        <taxon>Henosepilachna</taxon>
    </lineage>
</organism>
<name>A0AAW1TZC4_9CUCU</name>
<feature type="region of interest" description="Disordered" evidence="1">
    <location>
        <begin position="38"/>
        <end position="65"/>
    </location>
</feature>
<proteinExistence type="predicted"/>
<evidence type="ECO:0000256" key="2">
    <source>
        <dbReference type="SAM" id="SignalP"/>
    </source>
</evidence>
<comment type="caution">
    <text evidence="3">The sequence shown here is derived from an EMBL/GenBank/DDBJ whole genome shotgun (WGS) entry which is preliminary data.</text>
</comment>
<dbReference type="AlphaFoldDB" id="A0AAW1TZC4"/>
<keyword evidence="4" id="KW-1185">Reference proteome</keyword>
<feature type="signal peptide" evidence="2">
    <location>
        <begin position="1"/>
        <end position="21"/>
    </location>
</feature>
<protein>
    <submittedName>
        <fullName evidence="3">Uncharacterized protein</fullName>
    </submittedName>
</protein>
<evidence type="ECO:0000256" key="1">
    <source>
        <dbReference type="SAM" id="MobiDB-lite"/>
    </source>
</evidence>